<keyword evidence="3" id="KW-1185">Reference proteome</keyword>
<dbReference type="KEGG" id="fcy:FRACYDRAFT_272690"/>
<dbReference type="InParanoid" id="A0A1E7EL20"/>
<dbReference type="Proteomes" id="UP000095751">
    <property type="component" value="Unassembled WGS sequence"/>
</dbReference>
<evidence type="ECO:0000313" key="2">
    <source>
        <dbReference type="EMBL" id="OEU06611.1"/>
    </source>
</evidence>
<proteinExistence type="predicted"/>
<protein>
    <submittedName>
        <fullName evidence="2">Uncharacterized protein</fullName>
    </submittedName>
</protein>
<reference evidence="2 3" key="1">
    <citation type="submission" date="2016-09" db="EMBL/GenBank/DDBJ databases">
        <title>Extensive genetic diversity and differential bi-allelic expression allows diatom success in the polar Southern Ocean.</title>
        <authorList>
            <consortium name="DOE Joint Genome Institute"/>
            <person name="Mock T."/>
            <person name="Otillar R.P."/>
            <person name="Strauss J."/>
            <person name="Dupont C."/>
            <person name="Frickenhaus S."/>
            <person name="Maumus F."/>
            <person name="Mcmullan M."/>
            <person name="Sanges R."/>
            <person name="Schmutz J."/>
            <person name="Toseland A."/>
            <person name="Valas R."/>
            <person name="Veluchamy A."/>
            <person name="Ward B.J."/>
            <person name="Allen A."/>
            <person name="Barry K."/>
            <person name="Falciatore A."/>
            <person name="Ferrante M."/>
            <person name="Fortunato A.E."/>
            <person name="Gloeckner G."/>
            <person name="Gruber A."/>
            <person name="Hipkin R."/>
            <person name="Janech M."/>
            <person name="Kroth P."/>
            <person name="Leese F."/>
            <person name="Lindquist E."/>
            <person name="Lyon B.R."/>
            <person name="Martin J."/>
            <person name="Mayer C."/>
            <person name="Parker M."/>
            <person name="Quesneville H."/>
            <person name="Raymond J."/>
            <person name="Uhlig C."/>
            <person name="Valentin K.U."/>
            <person name="Worden A.Z."/>
            <person name="Armbrust E.V."/>
            <person name="Bowler C."/>
            <person name="Green B."/>
            <person name="Moulton V."/>
            <person name="Van Oosterhout C."/>
            <person name="Grigoriev I."/>
        </authorList>
    </citation>
    <scope>NUCLEOTIDE SEQUENCE [LARGE SCALE GENOMIC DNA]</scope>
    <source>
        <strain evidence="2 3">CCMP1102</strain>
    </source>
</reference>
<name>A0A1E7EL20_9STRA</name>
<gene>
    <name evidence="2" type="ORF">FRACYDRAFT_272690</name>
</gene>
<accession>A0A1E7EL20</accession>
<feature type="region of interest" description="Disordered" evidence="1">
    <location>
        <begin position="58"/>
        <end position="78"/>
    </location>
</feature>
<dbReference type="EMBL" id="KV784405">
    <property type="protein sequence ID" value="OEU06611.1"/>
    <property type="molecule type" value="Genomic_DNA"/>
</dbReference>
<organism evidence="2 3">
    <name type="scientific">Fragilariopsis cylindrus CCMP1102</name>
    <dbReference type="NCBI Taxonomy" id="635003"/>
    <lineage>
        <taxon>Eukaryota</taxon>
        <taxon>Sar</taxon>
        <taxon>Stramenopiles</taxon>
        <taxon>Ochrophyta</taxon>
        <taxon>Bacillariophyta</taxon>
        <taxon>Bacillariophyceae</taxon>
        <taxon>Bacillariophycidae</taxon>
        <taxon>Bacillariales</taxon>
        <taxon>Bacillariaceae</taxon>
        <taxon>Fragilariopsis</taxon>
    </lineage>
</organism>
<dbReference type="OrthoDB" id="10689203at2759"/>
<sequence length="78" mass="9078">MPFHSTVAGFRYSSKGESYDPKYEIGSKLPDIYSLVRAISEKYRYKWNVPDSQSFRILHKPRRSPSPSIHTYPLVDKA</sequence>
<evidence type="ECO:0000313" key="3">
    <source>
        <dbReference type="Proteomes" id="UP000095751"/>
    </source>
</evidence>
<dbReference type="AlphaFoldDB" id="A0A1E7EL20"/>
<evidence type="ECO:0000256" key="1">
    <source>
        <dbReference type="SAM" id="MobiDB-lite"/>
    </source>
</evidence>